<reference evidence="2 3" key="1">
    <citation type="submission" date="2020-01" db="EMBL/GenBank/DDBJ databases">
        <title>Genome sequencing of strain KACC 21507.</title>
        <authorList>
            <person name="Heo J."/>
            <person name="Kim S.-J."/>
            <person name="Kim J.-S."/>
            <person name="Hong S.-B."/>
            <person name="Kwon S.-W."/>
        </authorList>
    </citation>
    <scope>NUCLEOTIDE SEQUENCE [LARGE SCALE GENOMIC DNA]</scope>
    <source>
        <strain evidence="2 3">KACC 21507</strain>
    </source>
</reference>
<gene>
    <name evidence="2" type="ORF">GT348_02360</name>
</gene>
<dbReference type="Proteomes" id="UP000463975">
    <property type="component" value="Chromosome"/>
</dbReference>
<dbReference type="GO" id="GO:0005737">
    <property type="term" value="C:cytoplasm"/>
    <property type="evidence" value="ECO:0007669"/>
    <property type="project" value="TreeGrafter"/>
</dbReference>
<evidence type="ECO:0000313" key="2">
    <source>
        <dbReference type="EMBL" id="QHI95270.1"/>
    </source>
</evidence>
<dbReference type="PANTHER" id="PTHR13812:SF19">
    <property type="entry name" value="KETIMINE REDUCTASE MU-CRYSTALLIN"/>
    <property type="match status" value="1"/>
</dbReference>
<evidence type="ECO:0000313" key="3">
    <source>
        <dbReference type="Proteomes" id="UP000463975"/>
    </source>
</evidence>
<organism evidence="2 3">
    <name type="scientific">Aristophania vespae</name>
    <dbReference type="NCBI Taxonomy" id="2697033"/>
    <lineage>
        <taxon>Bacteria</taxon>
        <taxon>Pseudomonadati</taxon>
        <taxon>Pseudomonadota</taxon>
        <taxon>Alphaproteobacteria</taxon>
        <taxon>Acetobacterales</taxon>
        <taxon>Acetobacteraceae</taxon>
        <taxon>Aristophania</taxon>
    </lineage>
</organism>
<keyword evidence="3" id="KW-1185">Reference proteome</keyword>
<dbReference type="AlphaFoldDB" id="A0A6P1NFD9"/>
<dbReference type="PIRSF" id="PIRSF001439">
    <property type="entry name" value="CryM"/>
    <property type="match status" value="1"/>
</dbReference>
<protein>
    <submittedName>
        <fullName evidence="2">NAD(P)-binding domain-containing protein</fullName>
    </submittedName>
</protein>
<proteinExistence type="inferred from homology"/>
<name>A0A6P1NFD9_9PROT</name>
<dbReference type="InterPro" id="IPR003462">
    <property type="entry name" value="ODC_Mu_crystall"/>
</dbReference>
<dbReference type="FunFam" id="3.40.50.720:FF:000311">
    <property type="entry name" value="Ornithine cyclodeaminase"/>
    <property type="match status" value="1"/>
</dbReference>
<dbReference type="EMBL" id="CP047652">
    <property type="protein sequence ID" value="QHI95270.1"/>
    <property type="molecule type" value="Genomic_DNA"/>
</dbReference>
<dbReference type="RefSeq" id="WP_160618348.1">
    <property type="nucleotide sequence ID" value="NZ_CP047652.1"/>
</dbReference>
<comment type="similarity">
    <text evidence="1">Belongs to the ornithine cyclodeaminase/mu-crystallin family.</text>
</comment>
<accession>A0A6P1NFD9</accession>
<dbReference type="Gene3D" id="3.40.50.720">
    <property type="entry name" value="NAD(P)-binding Rossmann-like Domain"/>
    <property type="match status" value="1"/>
</dbReference>
<dbReference type="Gene3D" id="3.30.1780.10">
    <property type="entry name" value="ornithine cyclodeaminase, domain 1"/>
    <property type="match status" value="1"/>
</dbReference>
<dbReference type="PANTHER" id="PTHR13812">
    <property type="entry name" value="KETIMINE REDUCTASE MU-CRYSTALLIN"/>
    <property type="match status" value="1"/>
</dbReference>
<dbReference type="KEGG" id="bomb:GT348_02360"/>
<dbReference type="GO" id="GO:0016491">
    <property type="term" value="F:oxidoreductase activity"/>
    <property type="evidence" value="ECO:0007669"/>
    <property type="project" value="UniProtKB-ARBA"/>
</dbReference>
<sequence>MRIINYNDFIPHLNWNEAVNALKEGHHYPKAEIGDLFLGPDKATLLNRAAFIKGLGYGVKAVTVMDENRHRHLPTVQGGMFFFDHETGSLRAILESRLVTDIKTAADSVCGASFLARENSHTLLIVGAGNMAQSIAHAYSALFPSLKNIMIWSRRPEQAEKLAQSLHDLRPSVKAVPDLAQSCAQADIISTVTMAREPIICGAWIKPGTHIDLIGAYKADMREADDDLISIGRLFVDSRDTTIHHIGELIEPLRSGIITESSILGDLYDLVKGRAGRSSHDDITIFKNGGGAHLDTMIAHYMTQTLS</sequence>
<dbReference type="InterPro" id="IPR036291">
    <property type="entry name" value="NAD(P)-bd_dom_sf"/>
</dbReference>
<dbReference type="Pfam" id="PF02423">
    <property type="entry name" value="OCD_Mu_crystall"/>
    <property type="match status" value="1"/>
</dbReference>
<dbReference type="InterPro" id="IPR023401">
    <property type="entry name" value="ODC_N"/>
</dbReference>
<dbReference type="GO" id="GO:0019752">
    <property type="term" value="P:carboxylic acid metabolic process"/>
    <property type="evidence" value="ECO:0007669"/>
    <property type="project" value="UniProtKB-ARBA"/>
</dbReference>
<dbReference type="SUPFAM" id="SSF51735">
    <property type="entry name" value="NAD(P)-binding Rossmann-fold domains"/>
    <property type="match status" value="1"/>
</dbReference>
<evidence type="ECO:0000256" key="1">
    <source>
        <dbReference type="ARBA" id="ARBA00008903"/>
    </source>
</evidence>